<gene>
    <name evidence="3" type="ordered locus">Hden_2981</name>
</gene>
<feature type="region of interest" description="Disordered" evidence="2">
    <location>
        <begin position="1"/>
        <end position="21"/>
    </location>
</feature>
<keyword evidence="1" id="KW-0175">Coiled coil</keyword>
<organism evidence="3 4">
    <name type="scientific">Hyphomicrobium denitrificans (strain ATCC 51888 / DSM 1869 / NCIMB 11706 / TK 0415)</name>
    <dbReference type="NCBI Taxonomy" id="582899"/>
    <lineage>
        <taxon>Bacteria</taxon>
        <taxon>Pseudomonadati</taxon>
        <taxon>Pseudomonadota</taxon>
        <taxon>Alphaproteobacteria</taxon>
        <taxon>Hyphomicrobiales</taxon>
        <taxon>Hyphomicrobiaceae</taxon>
        <taxon>Hyphomicrobium</taxon>
    </lineage>
</organism>
<dbReference type="EMBL" id="CP002083">
    <property type="protein sequence ID" value="ADJ24776.1"/>
    <property type="molecule type" value="Genomic_DNA"/>
</dbReference>
<proteinExistence type="predicted"/>
<dbReference type="STRING" id="582899.Hden_2981"/>
<evidence type="ECO:0000313" key="3">
    <source>
        <dbReference type="EMBL" id="ADJ24776.1"/>
    </source>
</evidence>
<dbReference type="KEGG" id="hdn:Hden_2981"/>
<dbReference type="Proteomes" id="UP000002033">
    <property type="component" value="Chromosome"/>
</dbReference>
<name>D8JVC2_HYPDA</name>
<dbReference type="RefSeq" id="WP_013216935.1">
    <property type="nucleotide sequence ID" value="NC_014313.1"/>
</dbReference>
<dbReference type="AlphaFoldDB" id="D8JVC2"/>
<reference evidence="4" key="1">
    <citation type="journal article" date="2011" name="J. Bacteriol.">
        <title>Genome sequences of eight morphologically diverse alphaproteobacteria.</title>
        <authorList>
            <consortium name="US DOE Joint Genome Institute"/>
            <person name="Brown P.J."/>
            <person name="Kysela D.T."/>
            <person name="Buechlein A."/>
            <person name="Hemmerich C."/>
            <person name="Brun Y.V."/>
        </authorList>
    </citation>
    <scope>NUCLEOTIDE SEQUENCE [LARGE SCALE GENOMIC DNA]</scope>
    <source>
        <strain evidence="4">ATCC 51888 / DSM 1869 / NCIB 11706 / TK 0415</strain>
    </source>
</reference>
<evidence type="ECO:0000256" key="1">
    <source>
        <dbReference type="SAM" id="Coils"/>
    </source>
</evidence>
<accession>D8JVC2</accession>
<sequence>MYALNLRPSRRQQRSSGVSVETYRTGLDDMAAEARELIDNISELKQRAQQVRQYLEEDIGAMNAADPSNPAISEMEELRNYADNILAFFSSF</sequence>
<keyword evidence="4" id="KW-1185">Reference proteome</keyword>
<dbReference type="HOGENOM" id="CLU_2409295_0_0_5"/>
<evidence type="ECO:0000313" key="4">
    <source>
        <dbReference type="Proteomes" id="UP000002033"/>
    </source>
</evidence>
<feature type="coiled-coil region" evidence="1">
    <location>
        <begin position="27"/>
        <end position="58"/>
    </location>
</feature>
<protein>
    <submittedName>
        <fullName evidence="3">Uncharacterized protein</fullName>
    </submittedName>
</protein>
<evidence type="ECO:0000256" key="2">
    <source>
        <dbReference type="SAM" id="MobiDB-lite"/>
    </source>
</evidence>